<name>A0A2V4BDQ0_9PSEU</name>
<comment type="caution">
    <text evidence="2">The sequence shown here is derived from an EMBL/GenBank/DDBJ whole genome shotgun (WGS) entry which is preliminary data.</text>
</comment>
<evidence type="ECO:0000313" key="2">
    <source>
        <dbReference type="EMBL" id="PXY32642.1"/>
    </source>
</evidence>
<dbReference type="PANTHER" id="PTHR21310">
    <property type="entry name" value="AMINOGLYCOSIDE PHOSPHOTRANSFERASE-RELATED-RELATED"/>
    <property type="match status" value="1"/>
</dbReference>
<dbReference type="GO" id="GO:0016740">
    <property type="term" value="F:transferase activity"/>
    <property type="evidence" value="ECO:0007669"/>
    <property type="project" value="UniProtKB-KW"/>
</dbReference>
<dbReference type="PANTHER" id="PTHR21310:SF40">
    <property type="entry name" value="AMINOGLYCOSIDE PHOSPHOTRANSFERASE DOMAIN-CONTAINING PROTEIN-RELATED"/>
    <property type="match status" value="1"/>
</dbReference>
<dbReference type="InterPro" id="IPR002575">
    <property type="entry name" value="Aminoglycoside_PTrfase"/>
</dbReference>
<organism evidence="2 3">
    <name type="scientific">Prauserella muralis</name>
    <dbReference type="NCBI Taxonomy" id="588067"/>
    <lineage>
        <taxon>Bacteria</taxon>
        <taxon>Bacillati</taxon>
        <taxon>Actinomycetota</taxon>
        <taxon>Actinomycetes</taxon>
        <taxon>Pseudonocardiales</taxon>
        <taxon>Pseudonocardiaceae</taxon>
        <taxon>Prauserella</taxon>
    </lineage>
</organism>
<dbReference type="InterPro" id="IPR011009">
    <property type="entry name" value="Kinase-like_dom_sf"/>
</dbReference>
<proteinExistence type="predicted"/>
<dbReference type="Pfam" id="PF01636">
    <property type="entry name" value="APH"/>
    <property type="match status" value="1"/>
</dbReference>
<dbReference type="InterPro" id="IPR051678">
    <property type="entry name" value="AGP_Transferase"/>
</dbReference>
<dbReference type="AlphaFoldDB" id="A0A2V4BDQ0"/>
<dbReference type="SUPFAM" id="SSF56112">
    <property type="entry name" value="Protein kinase-like (PK-like)"/>
    <property type="match status" value="1"/>
</dbReference>
<gene>
    <name evidence="2" type="ORF">BAY60_01390</name>
</gene>
<feature type="domain" description="Aminoglycoside phosphotransferase" evidence="1">
    <location>
        <begin position="37"/>
        <end position="252"/>
    </location>
</feature>
<accession>A0A2V4BDQ0</accession>
<keyword evidence="3" id="KW-1185">Reference proteome</keyword>
<protein>
    <submittedName>
        <fullName evidence="2">Aminoglycoside phosphotransferase</fullName>
    </submittedName>
</protein>
<reference evidence="2 3" key="1">
    <citation type="submission" date="2016-07" db="EMBL/GenBank/DDBJ databases">
        <title>Draft genome sequence of Prauserella muralis DSM 45305, isolated from a mould-covered wall in an indoor environment.</title>
        <authorList>
            <person name="Ruckert C."/>
            <person name="Albersmeier A."/>
            <person name="Jiang C.-L."/>
            <person name="Jiang Y."/>
            <person name="Kalinowski J."/>
            <person name="Schneider O."/>
            <person name="Winkler A."/>
            <person name="Zotchev S.B."/>
        </authorList>
    </citation>
    <scope>NUCLEOTIDE SEQUENCE [LARGE SCALE GENOMIC DNA]</scope>
    <source>
        <strain evidence="2 3">DSM 45305</strain>
    </source>
</reference>
<evidence type="ECO:0000259" key="1">
    <source>
        <dbReference type="Pfam" id="PF01636"/>
    </source>
</evidence>
<dbReference type="Gene3D" id="3.90.1200.10">
    <property type="match status" value="1"/>
</dbReference>
<sequence length="298" mass="32977">MTTSAPMTEESARKAVVAACERVGLDPTGSVLVRLGSNAVFRLKKATIVRIGRDVGGMRDAAKQVAVARWLETEGYPAARALKVAQPVDLGGHPVTYWESASDSERYAPLSQVGTLLRCLHALSPPGSLQLDETRPFAKLDKQAGALGNLHPDDAAFLRDRIDFLRESYQSVDFALSPGVIHGDANVGNVILDREGNPVLIDLDSFSIGPREWDLVQTALFYERFGWHTEEEYRSFVEAYGFDIMEWPGYPVLADYREISMTMWLCGKAGSDERAAAEVRKRVETLRTGGSRREWAPF</sequence>
<dbReference type="Proteomes" id="UP000249915">
    <property type="component" value="Unassembled WGS sequence"/>
</dbReference>
<keyword evidence="2" id="KW-0808">Transferase</keyword>
<evidence type="ECO:0000313" key="3">
    <source>
        <dbReference type="Proteomes" id="UP000249915"/>
    </source>
</evidence>
<dbReference type="EMBL" id="MASW01000001">
    <property type="protein sequence ID" value="PXY32642.1"/>
    <property type="molecule type" value="Genomic_DNA"/>
</dbReference>